<evidence type="ECO:0000256" key="4">
    <source>
        <dbReference type="ARBA" id="ARBA00023152"/>
    </source>
</evidence>
<organism evidence="8 9">
    <name type="scientific">Candidatus Nomurabacteria bacterium GW2011_GWE1_35_16</name>
    <dbReference type="NCBI Taxonomy" id="1618761"/>
    <lineage>
        <taxon>Bacteria</taxon>
        <taxon>Candidatus Nomuraibacteriota</taxon>
    </lineage>
</organism>
<dbReference type="CDD" id="cd00311">
    <property type="entry name" value="TIM"/>
    <property type="match status" value="1"/>
</dbReference>
<protein>
    <recommendedName>
        <fullName evidence="6 7">Triosephosphate isomerase</fullName>
        <shortName evidence="6">TIM</shortName>
        <shortName evidence="6">TPI</shortName>
        <ecNumber evidence="6 7">5.3.1.1</ecNumber>
    </recommendedName>
    <alternativeName>
        <fullName evidence="6">Triose-phosphate isomerase</fullName>
    </alternativeName>
</protein>
<proteinExistence type="inferred from homology"/>
<dbReference type="Pfam" id="PF00121">
    <property type="entry name" value="TIM"/>
    <property type="match status" value="1"/>
</dbReference>
<dbReference type="UniPathway" id="UPA00109">
    <property type="reaction ID" value="UER00189"/>
</dbReference>
<dbReference type="HAMAP" id="MF_00147_B">
    <property type="entry name" value="TIM_B"/>
    <property type="match status" value="1"/>
</dbReference>
<accession>A0A0G0EFE3</accession>
<comment type="pathway">
    <text evidence="6 7">Carbohydrate biosynthesis; gluconeogenesis.</text>
</comment>
<dbReference type="GO" id="GO:0004807">
    <property type="term" value="F:triose-phosphate isomerase activity"/>
    <property type="evidence" value="ECO:0007669"/>
    <property type="project" value="UniProtKB-UniRule"/>
</dbReference>
<comment type="pathway">
    <text evidence="6 7">Carbohydrate degradation; glycolysis; D-glyceraldehyde 3-phosphate from glycerone phosphate: step 1/1.</text>
</comment>
<name>A0A0G0EFE3_9BACT</name>
<dbReference type="InterPro" id="IPR000652">
    <property type="entry name" value="Triosephosphate_isomerase"/>
</dbReference>
<comment type="caution">
    <text evidence="6">Lacks conserved residue(s) required for the propagation of feature annotation.</text>
</comment>
<dbReference type="PROSITE" id="PS51440">
    <property type="entry name" value="TIM_2"/>
    <property type="match status" value="1"/>
</dbReference>
<evidence type="ECO:0000256" key="7">
    <source>
        <dbReference type="RuleBase" id="RU363013"/>
    </source>
</evidence>
<evidence type="ECO:0000256" key="1">
    <source>
        <dbReference type="ARBA" id="ARBA00007422"/>
    </source>
</evidence>
<comment type="caution">
    <text evidence="8">The sequence shown here is derived from an EMBL/GenBank/DDBJ whole genome shotgun (WGS) entry which is preliminary data.</text>
</comment>
<dbReference type="GO" id="GO:0005829">
    <property type="term" value="C:cytosol"/>
    <property type="evidence" value="ECO:0007669"/>
    <property type="project" value="TreeGrafter"/>
</dbReference>
<keyword evidence="5 6" id="KW-0413">Isomerase</keyword>
<feature type="active site" description="Electrophile" evidence="6">
    <location>
        <position position="97"/>
    </location>
</feature>
<dbReference type="GO" id="GO:0046166">
    <property type="term" value="P:glyceraldehyde-3-phosphate biosynthetic process"/>
    <property type="evidence" value="ECO:0007669"/>
    <property type="project" value="TreeGrafter"/>
</dbReference>
<comment type="similarity">
    <text evidence="1 6 7">Belongs to the triosephosphate isomerase family.</text>
</comment>
<sequence length="253" mass="28185">MKPVNKLIIANWKMNPQKKTEAEAIFKDISTFVKNIKNTEIIICPPFPYFFIKDKIKGKKLKLGSQDVFYEKEGSHTGEVSASMLKDFGVEYVLVGHSERRSLGDTNDQVNKKILAVIKSKMCPIFCIGESEKDANGFYLSFIKQQITEGLLAVTKSQAKNIIIAYEPIWAIGSNATRVATPAEFTEIRIFIKKILSDLYDIKTASGVRILYGGSVNPLNAESFIKEGGADGLLVGRDSLTPKKFIQIINLAR</sequence>
<evidence type="ECO:0000256" key="3">
    <source>
        <dbReference type="ARBA" id="ARBA00022490"/>
    </source>
</evidence>
<dbReference type="InterPro" id="IPR022896">
    <property type="entry name" value="TrioseP_Isoase_bac/euk"/>
</dbReference>
<keyword evidence="4 6" id="KW-0324">Glycolysis</keyword>
<dbReference type="SUPFAM" id="SSF51351">
    <property type="entry name" value="Triosephosphate isomerase (TIM)"/>
    <property type="match status" value="1"/>
</dbReference>
<comment type="subunit">
    <text evidence="6 7">Homodimer.</text>
</comment>
<evidence type="ECO:0000256" key="5">
    <source>
        <dbReference type="ARBA" id="ARBA00023235"/>
    </source>
</evidence>
<dbReference type="EMBL" id="LBPY01000013">
    <property type="protein sequence ID" value="KKP66072.1"/>
    <property type="molecule type" value="Genomic_DNA"/>
</dbReference>
<comment type="function">
    <text evidence="6">Involved in the gluconeogenesis. Catalyzes stereospecifically the conversion of dihydroxyacetone phosphate (DHAP) to D-glyceraldehyde-3-phosphate (G3P).</text>
</comment>
<dbReference type="UniPathway" id="UPA00138"/>
<dbReference type="GO" id="GO:0019563">
    <property type="term" value="P:glycerol catabolic process"/>
    <property type="evidence" value="ECO:0007669"/>
    <property type="project" value="TreeGrafter"/>
</dbReference>
<dbReference type="PANTHER" id="PTHR21139">
    <property type="entry name" value="TRIOSEPHOSPHATE ISOMERASE"/>
    <property type="match status" value="1"/>
</dbReference>
<comment type="subcellular location">
    <subcellularLocation>
        <location evidence="6 7">Cytoplasm</location>
    </subcellularLocation>
</comment>
<evidence type="ECO:0000313" key="9">
    <source>
        <dbReference type="Proteomes" id="UP000034952"/>
    </source>
</evidence>
<dbReference type="GO" id="GO:0006094">
    <property type="term" value="P:gluconeogenesis"/>
    <property type="evidence" value="ECO:0007669"/>
    <property type="project" value="UniProtKB-UniRule"/>
</dbReference>
<dbReference type="InterPro" id="IPR013785">
    <property type="entry name" value="Aldolase_TIM"/>
</dbReference>
<dbReference type="PROSITE" id="PS00171">
    <property type="entry name" value="TIM_1"/>
    <property type="match status" value="1"/>
</dbReference>
<feature type="binding site" evidence="6">
    <location>
        <position position="173"/>
    </location>
    <ligand>
        <name>substrate</name>
    </ligand>
</feature>
<keyword evidence="2 6" id="KW-0312">Gluconeogenesis</keyword>
<gene>
    <name evidence="6" type="primary">tpiA</name>
    <name evidence="8" type="ORF">UR64_C0013G0031</name>
</gene>
<evidence type="ECO:0000256" key="6">
    <source>
        <dbReference type="HAMAP-Rule" id="MF_00147"/>
    </source>
</evidence>
<dbReference type="InterPro" id="IPR020861">
    <property type="entry name" value="Triosephosphate_isomerase_AS"/>
</dbReference>
<reference evidence="8 9" key="1">
    <citation type="journal article" date="2015" name="Nature">
        <title>rRNA introns, odd ribosomes, and small enigmatic genomes across a large radiation of phyla.</title>
        <authorList>
            <person name="Brown C.T."/>
            <person name="Hug L.A."/>
            <person name="Thomas B.C."/>
            <person name="Sharon I."/>
            <person name="Castelle C.J."/>
            <person name="Singh A."/>
            <person name="Wilkins M.J."/>
            <person name="Williams K.H."/>
            <person name="Banfield J.F."/>
        </authorList>
    </citation>
    <scope>NUCLEOTIDE SEQUENCE [LARGE SCALE GENOMIC DNA]</scope>
</reference>
<dbReference type="GO" id="GO:0006096">
    <property type="term" value="P:glycolytic process"/>
    <property type="evidence" value="ECO:0007669"/>
    <property type="project" value="UniProtKB-UniRule"/>
</dbReference>
<evidence type="ECO:0000313" key="8">
    <source>
        <dbReference type="EMBL" id="KKP66072.1"/>
    </source>
</evidence>
<feature type="binding site" evidence="6">
    <location>
        <position position="215"/>
    </location>
    <ligand>
        <name>substrate</name>
    </ligand>
</feature>
<dbReference type="AlphaFoldDB" id="A0A0G0EFE3"/>
<dbReference type="PATRIC" id="fig|1618761.3.peg.625"/>
<comment type="catalytic activity">
    <reaction evidence="6 7">
        <text>D-glyceraldehyde 3-phosphate = dihydroxyacetone phosphate</text>
        <dbReference type="Rhea" id="RHEA:18585"/>
        <dbReference type="ChEBI" id="CHEBI:57642"/>
        <dbReference type="ChEBI" id="CHEBI:59776"/>
        <dbReference type="EC" id="5.3.1.1"/>
    </reaction>
</comment>
<feature type="binding site" evidence="6">
    <location>
        <begin position="11"/>
        <end position="13"/>
    </location>
    <ligand>
        <name>substrate</name>
    </ligand>
</feature>
<dbReference type="EC" id="5.3.1.1" evidence="6 7"/>
<feature type="active site" description="Proton acceptor" evidence="6">
    <location>
        <position position="167"/>
    </location>
</feature>
<dbReference type="Gene3D" id="3.20.20.70">
    <property type="entry name" value="Aldolase class I"/>
    <property type="match status" value="1"/>
</dbReference>
<dbReference type="InterPro" id="IPR035990">
    <property type="entry name" value="TIM_sf"/>
</dbReference>
<keyword evidence="3 6" id="KW-0963">Cytoplasm</keyword>
<dbReference type="Proteomes" id="UP000034952">
    <property type="component" value="Unassembled WGS sequence"/>
</dbReference>
<dbReference type="NCBIfam" id="TIGR00419">
    <property type="entry name" value="tim"/>
    <property type="match status" value="1"/>
</dbReference>
<evidence type="ECO:0000256" key="2">
    <source>
        <dbReference type="ARBA" id="ARBA00022432"/>
    </source>
</evidence>
<dbReference type="PANTHER" id="PTHR21139:SF42">
    <property type="entry name" value="TRIOSEPHOSPHATE ISOMERASE"/>
    <property type="match status" value="1"/>
</dbReference>